<dbReference type="RefSeq" id="WP_065919584.1">
    <property type="nucleotide sequence ID" value="NZ_CP016793.1"/>
</dbReference>
<dbReference type="AlphaFoldDB" id="A0A1B2HU60"/>
<gene>
    <name evidence="2" type="ORF">BBK82_40040</name>
</gene>
<feature type="transmembrane region" description="Helical" evidence="1">
    <location>
        <begin position="38"/>
        <end position="57"/>
    </location>
</feature>
<name>A0A1B2HU60_9PSEU</name>
<feature type="transmembrane region" description="Helical" evidence="1">
    <location>
        <begin position="69"/>
        <end position="97"/>
    </location>
</feature>
<proteinExistence type="predicted"/>
<keyword evidence="1" id="KW-0472">Membrane</keyword>
<dbReference type="Proteomes" id="UP000093053">
    <property type="component" value="Chromosome"/>
</dbReference>
<evidence type="ECO:0008006" key="4">
    <source>
        <dbReference type="Google" id="ProtNLM"/>
    </source>
</evidence>
<evidence type="ECO:0000313" key="2">
    <source>
        <dbReference type="EMBL" id="ANZ41247.1"/>
    </source>
</evidence>
<dbReference type="OrthoDB" id="4289921at2"/>
<dbReference type="EMBL" id="CP016793">
    <property type="protein sequence ID" value="ANZ41247.1"/>
    <property type="molecule type" value="Genomic_DNA"/>
</dbReference>
<organism evidence="2 3">
    <name type="scientific">Lentzea guizhouensis</name>
    <dbReference type="NCBI Taxonomy" id="1586287"/>
    <lineage>
        <taxon>Bacteria</taxon>
        <taxon>Bacillati</taxon>
        <taxon>Actinomycetota</taxon>
        <taxon>Actinomycetes</taxon>
        <taxon>Pseudonocardiales</taxon>
        <taxon>Pseudonocardiaceae</taxon>
        <taxon>Lentzea</taxon>
    </lineage>
</organism>
<keyword evidence="1" id="KW-1133">Transmembrane helix</keyword>
<accession>A0A1B2HU60</accession>
<dbReference type="STRING" id="1586287.BBK82_40040"/>
<keyword evidence="3" id="KW-1185">Reference proteome</keyword>
<evidence type="ECO:0000313" key="3">
    <source>
        <dbReference type="Proteomes" id="UP000093053"/>
    </source>
</evidence>
<keyword evidence="1" id="KW-0812">Transmembrane</keyword>
<sequence>MNEVWWVVIILGVITIVVKAAGPVALGSWKPSEKAKQVLMLVSPVVLSALIAVQIFTSGHEFQLDERAAGLGAALVALLLKAPLLVVVLVAVAATAATRALV</sequence>
<feature type="transmembrane region" description="Helical" evidence="1">
    <location>
        <begin position="6"/>
        <end position="26"/>
    </location>
</feature>
<dbReference type="Pfam" id="PF05437">
    <property type="entry name" value="AzlD"/>
    <property type="match status" value="1"/>
</dbReference>
<dbReference type="KEGG" id="led:BBK82_40040"/>
<dbReference type="InterPro" id="IPR008407">
    <property type="entry name" value="Brnchd-chn_aa_trnsp_AzlD"/>
</dbReference>
<evidence type="ECO:0000256" key="1">
    <source>
        <dbReference type="SAM" id="Phobius"/>
    </source>
</evidence>
<protein>
    <recommendedName>
        <fullName evidence="4">Branched-chain amino acid transporter AzlD</fullName>
    </recommendedName>
</protein>
<reference evidence="2 3" key="1">
    <citation type="submission" date="2016-07" db="EMBL/GenBank/DDBJ databases">
        <title>Complete genome sequence of the Lentzea guizhouensis DHS C013.</title>
        <authorList>
            <person name="Cao C."/>
        </authorList>
    </citation>
    <scope>NUCLEOTIDE SEQUENCE [LARGE SCALE GENOMIC DNA]</scope>
    <source>
        <strain evidence="2 3">DHS C013</strain>
    </source>
</reference>